<dbReference type="InterPro" id="IPR029063">
    <property type="entry name" value="SAM-dependent_MTases_sf"/>
</dbReference>
<evidence type="ECO:0000313" key="3">
    <source>
        <dbReference type="Proteomes" id="UP000257045"/>
    </source>
</evidence>
<gene>
    <name evidence="2" type="ORF">CQA58_07080</name>
</gene>
<feature type="domain" description="Methyltransferase" evidence="1">
    <location>
        <begin position="39"/>
        <end position="114"/>
    </location>
</feature>
<dbReference type="Proteomes" id="UP000257045">
    <property type="component" value="Unassembled WGS sequence"/>
</dbReference>
<comment type="caution">
    <text evidence="2">The sequence shown here is derived from an EMBL/GenBank/DDBJ whole genome shotgun (WGS) entry which is preliminary data.</text>
</comment>
<dbReference type="SUPFAM" id="SSF53335">
    <property type="entry name" value="S-adenosyl-L-methionine-dependent methyltransferases"/>
    <property type="match status" value="1"/>
</dbReference>
<dbReference type="InterPro" id="IPR041698">
    <property type="entry name" value="Methyltransf_25"/>
</dbReference>
<reference evidence="2 3" key="1">
    <citation type="submission" date="2018-04" db="EMBL/GenBank/DDBJ databases">
        <title>Novel Campyloabacter and Helicobacter Species and Strains.</title>
        <authorList>
            <person name="Mannion A.J."/>
            <person name="Shen Z."/>
            <person name="Fox J.G."/>
        </authorList>
    </citation>
    <scope>NUCLEOTIDE SEQUENCE [LARGE SCALE GENOMIC DNA]</scope>
    <source>
        <strain evidence="2 3">MIT 04-9366</strain>
    </source>
</reference>
<sequence>MRFFSFDIQAKTYKHQAIAQKLFVQKLTNKLPSKFYPSIAELGCGGGELFLELEERGVGFERYLACDSSRAMLEGFPFKPRVELFCQDFDEFLLGGEERFSLICSSSALQWSSNLSHTLSLVAKRGESVALSVLSSCSLASLHRFLGTSSPLPESEEIWGLFGEYFVGEVFISRVALSFTSAKECLKHLKRSGVLGGGVLGYKKAKKLLEFNERVEYESVNIIGKPR</sequence>
<evidence type="ECO:0000313" key="2">
    <source>
        <dbReference type="EMBL" id="RDU69331.1"/>
    </source>
</evidence>
<evidence type="ECO:0000259" key="1">
    <source>
        <dbReference type="Pfam" id="PF13649"/>
    </source>
</evidence>
<organism evidence="2 3">
    <name type="scientific">Helicobacter brantae</name>
    <dbReference type="NCBI Taxonomy" id="375927"/>
    <lineage>
        <taxon>Bacteria</taxon>
        <taxon>Pseudomonadati</taxon>
        <taxon>Campylobacterota</taxon>
        <taxon>Epsilonproteobacteria</taxon>
        <taxon>Campylobacterales</taxon>
        <taxon>Helicobacteraceae</taxon>
        <taxon>Helicobacter</taxon>
    </lineage>
</organism>
<protein>
    <recommendedName>
        <fullName evidence="1">Methyltransferase domain-containing protein</fullName>
    </recommendedName>
</protein>
<proteinExistence type="predicted"/>
<dbReference type="EMBL" id="NXLV01000016">
    <property type="protein sequence ID" value="RDU69331.1"/>
    <property type="molecule type" value="Genomic_DNA"/>
</dbReference>
<dbReference type="Gene3D" id="3.40.50.150">
    <property type="entry name" value="Vaccinia Virus protein VP39"/>
    <property type="match status" value="1"/>
</dbReference>
<dbReference type="Pfam" id="PF13649">
    <property type="entry name" value="Methyltransf_25"/>
    <property type="match status" value="1"/>
</dbReference>
<name>A0A3D8IXQ2_9HELI</name>
<dbReference type="AlphaFoldDB" id="A0A3D8IXQ2"/>
<accession>A0A3D8IXQ2</accession>
<dbReference type="CDD" id="cd02440">
    <property type="entry name" value="AdoMet_MTases"/>
    <property type="match status" value="1"/>
</dbReference>
<keyword evidence="3" id="KW-1185">Reference proteome</keyword>
<dbReference type="RefSeq" id="WP_115570017.1">
    <property type="nucleotide sequence ID" value="NZ_NXLV01000016.1"/>
</dbReference>